<name>W4JRF0_HETIT</name>
<accession>W4JRF0</accession>
<keyword evidence="2" id="KW-1185">Reference proteome</keyword>
<evidence type="ECO:0008006" key="3">
    <source>
        <dbReference type="Google" id="ProtNLM"/>
    </source>
</evidence>
<dbReference type="GeneID" id="20673843"/>
<protein>
    <recommendedName>
        <fullName evidence="3">Aminoglycoside phosphotransferase domain-containing protein</fullName>
    </recommendedName>
</protein>
<dbReference type="RefSeq" id="XP_009552336.1">
    <property type="nucleotide sequence ID" value="XM_009554041.1"/>
</dbReference>
<dbReference type="KEGG" id="hir:HETIRDRAFT_422709"/>
<proteinExistence type="predicted"/>
<dbReference type="STRING" id="747525.W4JRF0"/>
<dbReference type="HOGENOM" id="CLU_057554_1_0_1"/>
<evidence type="ECO:0000313" key="2">
    <source>
        <dbReference type="Proteomes" id="UP000030671"/>
    </source>
</evidence>
<organism evidence="1 2">
    <name type="scientific">Heterobasidion irregulare (strain TC 32-1)</name>
    <dbReference type="NCBI Taxonomy" id="747525"/>
    <lineage>
        <taxon>Eukaryota</taxon>
        <taxon>Fungi</taxon>
        <taxon>Dikarya</taxon>
        <taxon>Basidiomycota</taxon>
        <taxon>Agaricomycotina</taxon>
        <taxon>Agaricomycetes</taxon>
        <taxon>Russulales</taxon>
        <taxon>Bondarzewiaceae</taxon>
        <taxon>Heterobasidion</taxon>
        <taxon>Heterobasidion annosum species complex</taxon>
    </lineage>
</organism>
<dbReference type="AlphaFoldDB" id="W4JRF0"/>
<dbReference type="EMBL" id="KI925465">
    <property type="protein sequence ID" value="ETW76118.1"/>
    <property type="molecule type" value="Genomic_DNA"/>
</dbReference>
<dbReference type="SUPFAM" id="SSF56112">
    <property type="entry name" value="Protein kinase-like (PK-like)"/>
    <property type="match status" value="1"/>
</dbReference>
<dbReference type="InParanoid" id="W4JRF0"/>
<sequence length="286" mass="31390">MAESIVLALENDSIPAWLPSPENLVLECLKHGGGPSNITIHQPDGSGAAVVKWGRGVGMSEARTQDFLAKQVNEDNNSVVRVPVVYLAFRLNNVGYIAMQHVGDRDCTRDDFPKIALAVKHLQRIPSPTSAPGPVNGGPIMHCLFSCSLSSVSYSSVELLEEHINALLASRRWPWRVDFAEKAGIPLSLCIDDLHWGNFRIDSSGLIYSIDHARTNFLPLAFRHLSLAEGEELAMMLEEPVKGAESLQLWAMRLASGAFNMTTSGSSKALPDFLRELEGVYYSLFD</sequence>
<gene>
    <name evidence="1" type="ORF">HETIRDRAFT_422709</name>
</gene>
<dbReference type="Proteomes" id="UP000030671">
    <property type="component" value="Unassembled WGS sequence"/>
</dbReference>
<dbReference type="OrthoDB" id="3250044at2759"/>
<reference evidence="1 2" key="1">
    <citation type="journal article" date="2012" name="New Phytol.">
        <title>Insight into trade-off between wood decay and parasitism from the genome of a fungal forest pathogen.</title>
        <authorList>
            <person name="Olson A."/>
            <person name="Aerts A."/>
            <person name="Asiegbu F."/>
            <person name="Belbahri L."/>
            <person name="Bouzid O."/>
            <person name="Broberg A."/>
            <person name="Canback B."/>
            <person name="Coutinho P.M."/>
            <person name="Cullen D."/>
            <person name="Dalman K."/>
            <person name="Deflorio G."/>
            <person name="van Diepen L.T."/>
            <person name="Dunand C."/>
            <person name="Duplessis S."/>
            <person name="Durling M."/>
            <person name="Gonthier P."/>
            <person name="Grimwood J."/>
            <person name="Fossdal C.G."/>
            <person name="Hansson D."/>
            <person name="Henrissat B."/>
            <person name="Hietala A."/>
            <person name="Himmelstrand K."/>
            <person name="Hoffmeister D."/>
            <person name="Hogberg N."/>
            <person name="James T.Y."/>
            <person name="Karlsson M."/>
            <person name="Kohler A."/>
            <person name="Kues U."/>
            <person name="Lee Y.H."/>
            <person name="Lin Y.C."/>
            <person name="Lind M."/>
            <person name="Lindquist E."/>
            <person name="Lombard V."/>
            <person name="Lucas S."/>
            <person name="Lunden K."/>
            <person name="Morin E."/>
            <person name="Murat C."/>
            <person name="Park J."/>
            <person name="Raffaello T."/>
            <person name="Rouze P."/>
            <person name="Salamov A."/>
            <person name="Schmutz J."/>
            <person name="Solheim H."/>
            <person name="Stahlberg J."/>
            <person name="Velez H."/>
            <person name="de Vries R.P."/>
            <person name="Wiebenga A."/>
            <person name="Woodward S."/>
            <person name="Yakovlev I."/>
            <person name="Garbelotto M."/>
            <person name="Martin F."/>
            <person name="Grigoriev I.V."/>
            <person name="Stenlid J."/>
        </authorList>
    </citation>
    <scope>NUCLEOTIDE SEQUENCE [LARGE SCALE GENOMIC DNA]</scope>
    <source>
        <strain evidence="1 2">TC 32-1</strain>
    </source>
</reference>
<evidence type="ECO:0000313" key="1">
    <source>
        <dbReference type="EMBL" id="ETW76118.1"/>
    </source>
</evidence>
<dbReference type="InterPro" id="IPR011009">
    <property type="entry name" value="Kinase-like_dom_sf"/>
</dbReference>